<evidence type="ECO:0000256" key="12">
    <source>
        <dbReference type="ARBA" id="ARBA00022989"/>
    </source>
</evidence>
<evidence type="ECO:0000256" key="2">
    <source>
        <dbReference type="ARBA" id="ARBA00004162"/>
    </source>
</evidence>
<comment type="subcellular location">
    <subcellularLocation>
        <location evidence="2">Cell membrane</location>
        <topology evidence="2">Single-pass membrane protein</topology>
    </subcellularLocation>
</comment>
<evidence type="ECO:0000256" key="5">
    <source>
        <dbReference type="ARBA" id="ARBA00006435"/>
    </source>
</evidence>
<keyword evidence="13" id="KW-0443">Lipid metabolism</keyword>
<keyword evidence="10" id="KW-0812">Transmembrane</keyword>
<dbReference type="GO" id="GO:0008715">
    <property type="term" value="F:CDP-diacylglycerol diphosphatase activity"/>
    <property type="evidence" value="ECO:0007669"/>
    <property type="project" value="UniProtKB-EC"/>
</dbReference>
<dbReference type="EC" id="3.6.1.26" evidence="6"/>
<evidence type="ECO:0000256" key="4">
    <source>
        <dbReference type="ARBA" id="ARBA00005189"/>
    </source>
</evidence>
<dbReference type="AlphaFoldDB" id="A0A6J5DSP2"/>
<comment type="catalytic activity">
    <reaction evidence="1">
        <text>a CDP-1,2-diacyl-sn-glycerol + H2O = a 1,2-diacyl-sn-glycero-3-phosphate + CMP + 2 H(+)</text>
        <dbReference type="Rhea" id="RHEA:15221"/>
        <dbReference type="ChEBI" id="CHEBI:15377"/>
        <dbReference type="ChEBI" id="CHEBI:15378"/>
        <dbReference type="ChEBI" id="CHEBI:58332"/>
        <dbReference type="ChEBI" id="CHEBI:58608"/>
        <dbReference type="ChEBI" id="CHEBI:60377"/>
        <dbReference type="EC" id="3.6.1.26"/>
    </reaction>
</comment>
<protein>
    <recommendedName>
        <fullName evidence="7">CDP-diacylglycerol pyrophosphatase</fullName>
        <ecNumber evidence="6">3.6.1.26</ecNumber>
    </recommendedName>
    <alternativeName>
        <fullName evidence="17">CDP-diacylglycerol phosphatidylhydrolase</fullName>
    </alternativeName>
    <alternativeName>
        <fullName evidence="18">CDP-diglyceride hydrolase</fullName>
    </alternativeName>
</protein>
<keyword evidence="8" id="KW-1003">Cell membrane</keyword>
<organism evidence="20 21">
    <name type="scientific">Paraburkholderia humisilvae</name>
    <dbReference type="NCBI Taxonomy" id="627669"/>
    <lineage>
        <taxon>Bacteria</taxon>
        <taxon>Pseudomonadati</taxon>
        <taxon>Pseudomonadota</taxon>
        <taxon>Betaproteobacteria</taxon>
        <taxon>Burkholderiales</taxon>
        <taxon>Burkholderiaceae</taxon>
        <taxon>Paraburkholderia</taxon>
    </lineage>
</organism>
<evidence type="ECO:0000256" key="7">
    <source>
        <dbReference type="ARBA" id="ARBA00019608"/>
    </source>
</evidence>
<feature type="signal peptide" evidence="19">
    <location>
        <begin position="1"/>
        <end position="24"/>
    </location>
</feature>
<dbReference type="PIRSF" id="PIRSF001273">
    <property type="entry name" value="CDH"/>
    <property type="match status" value="1"/>
</dbReference>
<dbReference type="SUPFAM" id="SSF54197">
    <property type="entry name" value="HIT-like"/>
    <property type="match status" value="1"/>
</dbReference>
<proteinExistence type="inferred from homology"/>
<comment type="pathway">
    <text evidence="4">Lipid metabolism.</text>
</comment>
<dbReference type="Proteomes" id="UP000494363">
    <property type="component" value="Unassembled WGS sequence"/>
</dbReference>
<gene>
    <name evidence="20" type="primary">cdh_1</name>
    <name evidence="20" type="ORF">LMG29542_02961</name>
</gene>
<evidence type="ECO:0000256" key="6">
    <source>
        <dbReference type="ARBA" id="ARBA00012375"/>
    </source>
</evidence>
<name>A0A6J5DSP2_9BURK</name>
<evidence type="ECO:0000256" key="16">
    <source>
        <dbReference type="ARBA" id="ARBA00023264"/>
    </source>
</evidence>
<evidence type="ECO:0000256" key="18">
    <source>
        <dbReference type="ARBA" id="ARBA00032892"/>
    </source>
</evidence>
<keyword evidence="21" id="KW-1185">Reference proteome</keyword>
<evidence type="ECO:0000256" key="10">
    <source>
        <dbReference type="ARBA" id="ARBA00022692"/>
    </source>
</evidence>
<dbReference type="InterPro" id="IPR003763">
    <property type="entry name" value="CDP-diacylglyc_Pase"/>
</dbReference>
<keyword evidence="19" id="KW-0732">Signal</keyword>
<keyword evidence="14" id="KW-0472">Membrane</keyword>
<evidence type="ECO:0000256" key="9">
    <source>
        <dbReference type="ARBA" id="ARBA00022516"/>
    </source>
</evidence>
<evidence type="ECO:0000256" key="3">
    <source>
        <dbReference type="ARBA" id="ARBA00004927"/>
    </source>
</evidence>
<dbReference type="Pfam" id="PF02611">
    <property type="entry name" value="CDH"/>
    <property type="match status" value="1"/>
</dbReference>
<dbReference type="GO" id="GO:0046342">
    <property type="term" value="P:CDP-diacylglycerol catabolic process"/>
    <property type="evidence" value="ECO:0007669"/>
    <property type="project" value="UniProtKB-UniPathway"/>
</dbReference>
<keyword evidence="12" id="KW-1133">Transmembrane helix</keyword>
<evidence type="ECO:0000256" key="14">
    <source>
        <dbReference type="ARBA" id="ARBA00023136"/>
    </source>
</evidence>
<dbReference type="GO" id="GO:0008654">
    <property type="term" value="P:phospholipid biosynthetic process"/>
    <property type="evidence" value="ECO:0007669"/>
    <property type="project" value="UniProtKB-KW"/>
</dbReference>
<evidence type="ECO:0000256" key="19">
    <source>
        <dbReference type="SAM" id="SignalP"/>
    </source>
</evidence>
<reference evidence="20 21" key="1">
    <citation type="submission" date="2020-04" db="EMBL/GenBank/DDBJ databases">
        <authorList>
            <person name="De Canck E."/>
        </authorList>
    </citation>
    <scope>NUCLEOTIDE SEQUENCE [LARGE SCALE GENOMIC DNA]</scope>
    <source>
        <strain evidence="20 21">LMG 29542</strain>
    </source>
</reference>
<keyword evidence="16" id="KW-1208">Phospholipid metabolism</keyword>
<evidence type="ECO:0000256" key="17">
    <source>
        <dbReference type="ARBA" id="ARBA00032888"/>
    </source>
</evidence>
<accession>A0A6J5DSP2</accession>
<evidence type="ECO:0000313" key="21">
    <source>
        <dbReference type="Proteomes" id="UP000494363"/>
    </source>
</evidence>
<dbReference type="GO" id="GO:0005886">
    <property type="term" value="C:plasma membrane"/>
    <property type="evidence" value="ECO:0007669"/>
    <property type="project" value="UniProtKB-SubCell"/>
</dbReference>
<dbReference type="RefSeq" id="WP_175227204.1">
    <property type="nucleotide sequence ID" value="NZ_CADIKH010000012.1"/>
</dbReference>
<dbReference type="PROSITE" id="PS51257">
    <property type="entry name" value="PROKAR_LIPOPROTEIN"/>
    <property type="match status" value="1"/>
</dbReference>
<sequence>MLDFLRKTLVFSLAVLVGGCASLAASNPDALWEIVNGQCVPSEQTTGKPSVCTKVDLAKRYAVLKDIQGNTQFLLIPTDRVTGIESPLILKPDAPDYWVDAWDSRHYVSERAKVQLPDNQLGLEINSKFRRSQSQLHIHIDCVQPDIVAALAPYRDDVLNQWRPVTLDGQRYRVMRVADLSGENNPFRIVARDHPGSDEMAEQTIFVTGTGQTNKDGWLIVNSALNIEDGSGTAEPLLDHQCVIAKHG</sequence>
<keyword evidence="9" id="KW-0444">Lipid biosynthesis</keyword>
<dbReference type="InterPro" id="IPR036265">
    <property type="entry name" value="HIT-like_sf"/>
</dbReference>
<dbReference type="UniPathway" id="UPA00609">
    <property type="reaction ID" value="UER00664"/>
</dbReference>
<evidence type="ECO:0000313" key="20">
    <source>
        <dbReference type="EMBL" id="CAB3756963.1"/>
    </source>
</evidence>
<feature type="chain" id="PRO_5026979643" description="CDP-diacylglycerol pyrophosphatase" evidence="19">
    <location>
        <begin position="25"/>
        <end position="248"/>
    </location>
</feature>
<evidence type="ECO:0000256" key="8">
    <source>
        <dbReference type="ARBA" id="ARBA00022475"/>
    </source>
</evidence>
<comment type="pathway">
    <text evidence="3">Phospholipid metabolism; CDP-diacylglycerol degradation; phosphatidate from CDP-diacylglycerol: step 1/1.</text>
</comment>
<evidence type="ECO:0000256" key="15">
    <source>
        <dbReference type="ARBA" id="ARBA00023209"/>
    </source>
</evidence>
<keyword evidence="11 20" id="KW-0378">Hydrolase</keyword>
<evidence type="ECO:0000256" key="11">
    <source>
        <dbReference type="ARBA" id="ARBA00022801"/>
    </source>
</evidence>
<evidence type="ECO:0000256" key="13">
    <source>
        <dbReference type="ARBA" id="ARBA00023098"/>
    </source>
</evidence>
<dbReference type="EMBL" id="CADIKH010000012">
    <property type="protein sequence ID" value="CAB3756963.1"/>
    <property type="molecule type" value="Genomic_DNA"/>
</dbReference>
<keyword evidence="15" id="KW-0594">Phospholipid biosynthesis</keyword>
<comment type="similarity">
    <text evidence="5">Belongs to the Cdh family.</text>
</comment>
<dbReference type="Gene3D" id="3.30.428.30">
    <property type="entry name" value="HIT family - CDH-like"/>
    <property type="match status" value="1"/>
</dbReference>
<evidence type="ECO:0000256" key="1">
    <source>
        <dbReference type="ARBA" id="ARBA00001007"/>
    </source>
</evidence>